<dbReference type="InterPro" id="IPR006203">
    <property type="entry name" value="GHMP_knse_ATP-bd_CS"/>
</dbReference>
<protein>
    <recommendedName>
        <fullName evidence="7">Galactokinase</fullName>
        <ecNumber evidence="7">2.7.1.6</ecNumber>
    </recommendedName>
</protein>
<evidence type="ECO:0000256" key="7">
    <source>
        <dbReference type="NCBIfam" id="TIGR00131"/>
    </source>
</evidence>
<evidence type="ECO:0000256" key="4">
    <source>
        <dbReference type="ARBA" id="ARBA00022777"/>
    </source>
</evidence>
<evidence type="ECO:0000256" key="1">
    <source>
        <dbReference type="ARBA" id="ARBA00006566"/>
    </source>
</evidence>
<dbReference type="GO" id="GO:0004335">
    <property type="term" value="F:galactokinase activity"/>
    <property type="evidence" value="ECO:0007669"/>
    <property type="project" value="UniProtKB-EC"/>
</dbReference>
<name>A0ABT7SGA5_9CELL</name>
<keyword evidence="6" id="KW-0119">Carbohydrate metabolism</keyword>
<dbReference type="InterPro" id="IPR019741">
    <property type="entry name" value="Galactokinase_CS"/>
</dbReference>
<sequence>MTLDAGWDEHEAARRVADAYRARFGAEPDGVWSAPGRVNLIGEHTDYNGGLCLPLALRHRTYVALGAAADGVVELASSASPEPWRAPRGDACPGAVAGWAAYPAGVLWALGEHHDVLPGGFRAVFDSCVPLGSGLSSSAAIQCSTAVALDEVAALGLGASDGGRAELVEACVRGENEVAGARTGGMDQSASLLAREGHALLLDMRDGSHRHVPFALDEHGLTLLVIDTRVAHTHAGGEYASRRAECEAAAVQLGVATLREVGCDGLDAALERLAGGVALADGGSSAGDVVRRRVRHVVTEIARVEAFVEALERGDLDAAGALMVASHASLRDDYEVSCRELDVAVSAALDAGALGARMTGGGFGGCAIALVRADRVDAVAGAVEGAYAAEGFAPPRFLEARPSGAARRSEAATAAD</sequence>
<dbReference type="EC" id="2.7.1.6" evidence="7"/>
<reference evidence="11 12" key="1">
    <citation type="submission" date="2023-06" db="EMBL/GenBank/DDBJ databases">
        <title>Cellulomonas sp. MW4 Whole genome sequence.</title>
        <authorList>
            <person name="Park S."/>
        </authorList>
    </citation>
    <scope>NUCLEOTIDE SEQUENCE [LARGE SCALE GENOMIC DNA]</scope>
    <source>
        <strain evidence="11 12">MW4</strain>
    </source>
</reference>
<dbReference type="InterPro" id="IPR036554">
    <property type="entry name" value="GHMP_kinase_C_sf"/>
</dbReference>
<dbReference type="InterPro" id="IPR014721">
    <property type="entry name" value="Ribsml_uS5_D2-typ_fold_subgr"/>
</dbReference>
<keyword evidence="3" id="KW-0547">Nucleotide-binding</keyword>
<dbReference type="PANTHER" id="PTHR10457:SF7">
    <property type="entry name" value="GALACTOKINASE-RELATED"/>
    <property type="match status" value="1"/>
</dbReference>
<feature type="domain" description="GHMP kinase C-terminal" evidence="9">
    <location>
        <begin position="308"/>
        <end position="387"/>
    </location>
</feature>
<comment type="similarity">
    <text evidence="1">Belongs to the GHMP kinase family. GalK subfamily.</text>
</comment>
<dbReference type="SUPFAM" id="SSF55060">
    <property type="entry name" value="GHMP Kinase, C-terminal domain"/>
    <property type="match status" value="1"/>
</dbReference>
<evidence type="ECO:0000256" key="3">
    <source>
        <dbReference type="ARBA" id="ARBA00022741"/>
    </source>
</evidence>
<feature type="domain" description="Galactokinase N-terminal" evidence="10">
    <location>
        <begin position="19"/>
        <end position="65"/>
    </location>
</feature>
<evidence type="ECO:0000256" key="6">
    <source>
        <dbReference type="ARBA" id="ARBA00023144"/>
    </source>
</evidence>
<dbReference type="InterPro" id="IPR006204">
    <property type="entry name" value="GHMP_kinase_N_dom"/>
</dbReference>
<dbReference type="Gene3D" id="3.30.70.890">
    <property type="entry name" value="GHMP kinase, C-terminal domain"/>
    <property type="match status" value="1"/>
</dbReference>
<organism evidence="11 12">
    <name type="scientific">Cellulomonas alba</name>
    <dbReference type="NCBI Taxonomy" id="3053467"/>
    <lineage>
        <taxon>Bacteria</taxon>
        <taxon>Bacillati</taxon>
        <taxon>Actinomycetota</taxon>
        <taxon>Actinomycetes</taxon>
        <taxon>Micrococcales</taxon>
        <taxon>Cellulomonadaceae</taxon>
        <taxon>Cellulomonas</taxon>
    </lineage>
</organism>
<evidence type="ECO:0000256" key="5">
    <source>
        <dbReference type="ARBA" id="ARBA00022840"/>
    </source>
</evidence>
<accession>A0ABT7SGA5</accession>
<dbReference type="Pfam" id="PF08544">
    <property type="entry name" value="GHMP_kinases_C"/>
    <property type="match status" value="1"/>
</dbReference>
<dbReference type="InterPro" id="IPR013750">
    <property type="entry name" value="GHMP_kinase_C_dom"/>
</dbReference>
<dbReference type="SUPFAM" id="SSF54211">
    <property type="entry name" value="Ribosomal protein S5 domain 2-like"/>
    <property type="match status" value="1"/>
</dbReference>
<feature type="domain" description="GHMP kinase N-terminal" evidence="8">
    <location>
        <begin position="102"/>
        <end position="193"/>
    </location>
</feature>
<evidence type="ECO:0000259" key="10">
    <source>
        <dbReference type="Pfam" id="PF10509"/>
    </source>
</evidence>
<comment type="caution">
    <text evidence="11">The sequence shown here is derived from an EMBL/GenBank/DDBJ whole genome shotgun (WGS) entry which is preliminary data.</text>
</comment>
<dbReference type="Pfam" id="PF10509">
    <property type="entry name" value="GalKase_gal_bdg"/>
    <property type="match status" value="1"/>
</dbReference>
<dbReference type="Pfam" id="PF00288">
    <property type="entry name" value="GHMP_kinases_N"/>
    <property type="match status" value="1"/>
</dbReference>
<dbReference type="PRINTS" id="PR00473">
    <property type="entry name" value="GALCTOKINASE"/>
</dbReference>
<dbReference type="NCBIfam" id="TIGR00131">
    <property type="entry name" value="gal_kin"/>
    <property type="match status" value="1"/>
</dbReference>
<evidence type="ECO:0000313" key="11">
    <source>
        <dbReference type="EMBL" id="MDM7855215.1"/>
    </source>
</evidence>
<evidence type="ECO:0000259" key="8">
    <source>
        <dbReference type="Pfam" id="PF00288"/>
    </source>
</evidence>
<gene>
    <name evidence="11" type="primary">galK</name>
    <name evidence="11" type="ORF">QRT04_09755</name>
</gene>
<dbReference type="EMBL" id="JAUCGQ010000001">
    <property type="protein sequence ID" value="MDM7855215.1"/>
    <property type="molecule type" value="Genomic_DNA"/>
</dbReference>
<dbReference type="RefSeq" id="WP_289455018.1">
    <property type="nucleotide sequence ID" value="NZ_JAUCGQ010000001.1"/>
</dbReference>
<keyword evidence="6" id="KW-0299">Galactose metabolism</keyword>
<proteinExistence type="inferred from homology"/>
<dbReference type="PIRSF" id="PIRSF000530">
    <property type="entry name" value="Galactokinase"/>
    <property type="match status" value="1"/>
</dbReference>
<dbReference type="PROSITE" id="PS00106">
    <property type="entry name" value="GALACTOKINASE"/>
    <property type="match status" value="1"/>
</dbReference>
<evidence type="ECO:0000256" key="2">
    <source>
        <dbReference type="ARBA" id="ARBA00022679"/>
    </source>
</evidence>
<dbReference type="InterPro" id="IPR019539">
    <property type="entry name" value="GalKase_N"/>
</dbReference>
<dbReference type="PRINTS" id="PR00959">
    <property type="entry name" value="MEVGALKINASE"/>
</dbReference>
<dbReference type="PROSITE" id="PS00627">
    <property type="entry name" value="GHMP_KINASES_ATP"/>
    <property type="match status" value="1"/>
</dbReference>
<dbReference type="InterPro" id="IPR006206">
    <property type="entry name" value="Mevalonate/galactokinase"/>
</dbReference>
<keyword evidence="4" id="KW-0418">Kinase</keyword>
<dbReference type="Gene3D" id="3.30.230.10">
    <property type="match status" value="1"/>
</dbReference>
<dbReference type="Proteomes" id="UP001529338">
    <property type="component" value="Unassembled WGS sequence"/>
</dbReference>
<evidence type="ECO:0000313" key="12">
    <source>
        <dbReference type="Proteomes" id="UP001529338"/>
    </source>
</evidence>
<dbReference type="InterPro" id="IPR000705">
    <property type="entry name" value="Galactokinase"/>
</dbReference>
<dbReference type="PANTHER" id="PTHR10457">
    <property type="entry name" value="MEVALONATE KINASE/GALACTOKINASE"/>
    <property type="match status" value="1"/>
</dbReference>
<keyword evidence="5" id="KW-0067">ATP-binding</keyword>
<evidence type="ECO:0000259" key="9">
    <source>
        <dbReference type="Pfam" id="PF08544"/>
    </source>
</evidence>
<keyword evidence="12" id="KW-1185">Reference proteome</keyword>
<keyword evidence="2 11" id="KW-0808">Transferase</keyword>
<dbReference type="InterPro" id="IPR020568">
    <property type="entry name" value="Ribosomal_Su5_D2-typ_SF"/>
</dbReference>